<organism evidence="15 16">
    <name type="scientific">Polyodon spathula</name>
    <name type="common">North American paddlefish</name>
    <name type="synonym">Squalus spathula</name>
    <dbReference type="NCBI Taxonomy" id="7913"/>
    <lineage>
        <taxon>Eukaryota</taxon>
        <taxon>Metazoa</taxon>
        <taxon>Chordata</taxon>
        <taxon>Craniata</taxon>
        <taxon>Vertebrata</taxon>
        <taxon>Euteleostomi</taxon>
        <taxon>Actinopterygii</taxon>
        <taxon>Chondrostei</taxon>
        <taxon>Acipenseriformes</taxon>
        <taxon>Polyodontidae</taxon>
        <taxon>Polyodon</taxon>
    </lineage>
</organism>
<dbReference type="SMART" id="SM00148">
    <property type="entry name" value="PLCXc"/>
    <property type="match status" value="1"/>
</dbReference>
<evidence type="ECO:0000256" key="4">
    <source>
        <dbReference type="ARBA" id="ARBA00022837"/>
    </source>
</evidence>
<dbReference type="InterPro" id="IPR011993">
    <property type="entry name" value="PH-like_dom_sf"/>
</dbReference>
<evidence type="ECO:0000256" key="3">
    <source>
        <dbReference type="ARBA" id="ARBA00022723"/>
    </source>
</evidence>
<dbReference type="Gene3D" id="2.60.40.150">
    <property type="entry name" value="C2 domain"/>
    <property type="match status" value="1"/>
</dbReference>
<dbReference type="PANTHER" id="PTHR10336:SF210">
    <property type="entry name" value="1-PHOSPHATIDYLINOSITOL 4,5-BISPHOSPHATE PHOSPHODIESTERASE DELTA-1"/>
    <property type="match status" value="1"/>
</dbReference>
<comment type="catalytic activity">
    <reaction evidence="8">
        <text>a 1,2-diacyl-sn-glycero-3-phospho-(1D-myo-inositol-4,5-bisphosphate) + H2O = 1D-myo-inositol 1,4,5-trisphosphate + a 1,2-diacyl-sn-glycerol + H(+)</text>
        <dbReference type="Rhea" id="RHEA:33179"/>
        <dbReference type="ChEBI" id="CHEBI:15377"/>
        <dbReference type="ChEBI" id="CHEBI:15378"/>
        <dbReference type="ChEBI" id="CHEBI:17815"/>
        <dbReference type="ChEBI" id="CHEBI:58456"/>
        <dbReference type="ChEBI" id="CHEBI:203600"/>
        <dbReference type="EC" id="3.1.4.11"/>
    </reaction>
    <physiologicalReaction direction="left-to-right" evidence="8">
        <dbReference type="Rhea" id="RHEA:33180"/>
    </physiologicalReaction>
</comment>
<dbReference type="EC" id="3.1.4.11" evidence="2 9"/>
<evidence type="ECO:0000313" key="15">
    <source>
        <dbReference type="EMBL" id="MBN3288164.1"/>
    </source>
</evidence>
<feature type="domain" description="PI-PLC Y-box" evidence="13">
    <location>
        <begin position="484"/>
        <end position="600"/>
    </location>
</feature>
<dbReference type="PROSITE" id="PS50003">
    <property type="entry name" value="PH_DOMAIN"/>
    <property type="match status" value="1"/>
</dbReference>
<dbReference type="InterPro" id="IPR011992">
    <property type="entry name" value="EF-hand-dom_pair"/>
</dbReference>
<keyword evidence="16" id="KW-1185">Reference proteome</keyword>
<evidence type="ECO:0000256" key="10">
    <source>
        <dbReference type="SAM" id="MobiDB-lite"/>
    </source>
</evidence>
<dbReference type="PANTHER" id="PTHR10336">
    <property type="entry name" value="PHOSPHOINOSITIDE-SPECIFIC PHOSPHOLIPASE C FAMILY PROTEIN"/>
    <property type="match status" value="1"/>
</dbReference>
<dbReference type="Pfam" id="PF00387">
    <property type="entry name" value="PI-PLC-Y"/>
    <property type="match status" value="1"/>
</dbReference>
<gene>
    <name evidence="15" type="primary">Plcd1_0</name>
    <name evidence="15" type="ORF">GTO93_0010269</name>
</gene>
<dbReference type="PROSITE" id="PS00018">
    <property type="entry name" value="EF_HAND_1"/>
    <property type="match status" value="2"/>
</dbReference>
<feature type="domain" description="C2" evidence="12">
    <location>
        <begin position="600"/>
        <end position="721"/>
    </location>
</feature>
<dbReference type="CDD" id="cd13363">
    <property type="entry name" value="PH_PLC_delta"/>
    <property type="match status" value="1"/>
</dbReference>
<comment type="cofactor">
    <cofactor evidence="1">
        <name>Ca(2+)</name>
        <dbReference type="ChEBI" id="CHEBI:29108"/>
    </cofactor>
</comment>
<evidence type="ECO:0000259" key="11">
    <source>
        <dbReference type="PROSITE" id="PS50003"/>
    </source>
</evidence>
<keyword evidence="9" id="KW-0378">Hydrolase</keyword>
<dbReference type="PROSITE" id="PS50222">
    <property type="entry name" value="EF_HAND_2"/>
    <property type="match status" value="1"/>
</dbReference>
<dbReference type="SMART" id="SM00054">
    <property type="entry name" value="EFh"/>
    <property type="match status" value="2"/>
</dbReference>
<keyword evidence="7" id="KW-0807">Transducer</keyword>
<feature type="compositionally biased region" description="Acidic residues" evidence="10">
    <location>
        <begin position="451"/>
        <end position="466"/>
    </location>
</feature>
<dbReference type="SUPFAM" id="SSF50729">
    <property type="entry name" value="PH domain-like"/>
    <property type="match status" value="1"/>
</dbReference>
<dbReference type="InterPro" id="IPR017946">
    <property type="entry name" value="PLC-like_Pdiesterase_TIM-brl"/>
</dbReference>
<accession>A0ABS2YNW3</accession>
<feature type="region of interest" description="Disordered" evidence="10">
    <location>
        <begin position="442"/>
        <end position="475"/>
    </location>
</feature>
<dbReference type="InterPro" id="IPR002048">
    <property type="entry name" value="EF_hand_dom"/>
</dbReference>
<dbReference type="PROSITE" id="PS50007">
    <property type="entry name" value="PIPLC_X_DOMAIN"/>
    <property type="match status" value="1"/>
</dbReference>
<dbReference type="Gene3D" id="2.30.29.30">
    <property type="entry name" value="Pleckstrin-homology domain (PH domain)/Phosphotyrosine-binding domain (PTB)"/>
    <property type="match status" value="1"/>
</dbReference>
<sequence>SVSLSLGLQGDEDLQFILKGCRLQKVKSSSWKKLRFYKLQEDCKTIWHDSKKLLSSPDKHTFSIQDIEEVRPGRQSEGLQKNAGNTPDGCCFSIFFKGHRKNLDLVASSEEEAVQWVTGLKKVIHLSDKLNSKQKQEHWIYSCLRKADANNDNKMTFKELKHFLGEINIKIDDLYAEKLFNECDRSHSKTLEGSEIEEFYKRLTHRNEIEVIYSKYAGSKGMMSVEDLGNFLRLEQREDVGPNEVVALIEKYELDEAAKEKKLMSRDGFLMYLQSSDGLVLNPTHTLVYQDMSQPLSHYFISSSHNTYLMEDQLKGPSSTEAYVRALTKGCRCVELDCWDGPNGEPVIYHGYTLTSKILFKDVIKTVKEYAFKNSEYPVVLSLETHCSVDQQKVMAHHMKTILGSMLLTAPLDGKMPTNFPSPEQLKGKILVKGKKLQSLEHSMTSPESLQGEEEDVSEEDEAADLQEEKGKPKKSKLKLARELSDLVVFCKSVHFPGFETARETQAFYEMSSFAESKAFKLAQESANSFVIHNTRQLSRTYPRGTRTDSSNYNPVDLWNAGCQIVALNFQTSDQSMDLNQGKFQQNGFSGYLLKPKFMRDGQTQFNPMSITQGEWLTPKKLHLMIISGQQLPKVNKNKNNSIVDPLVRFEIFGVPQDVCSEETEHIENNGFNPSWNKSFQFDISVPELALVRFVVEDHDTASRNDFVAQYTLPFMSLKNG</sequence>
<dbReference type="SUPFAM" id="SSF47473">
    <property type="entry name" value="EF-hand"/>
    <property type="match status" value="1"/>
</dbReference>
<feature type="non-terminal residue" evidence="15">
    <location>
        <position position="1"/>
    </location>
</feature>
<evidence type="ECO:0000259" key="12">
    <source>
        <dbReference type="PROSITE" id="PS50004"/>
    </source>
</evidence>
<dbReference type="InterPro" id="IPR015359">
    <property type="entry name" value="PLC_EF-hand-like"/>
</dbReference>
<dbReference type="InterPro" id="IPR018247">
    <property type="entry name" value="EF_Hand_1_Ca_BS"/>
</dbReference>
<dbReference type="Pfam" id="PF16457">
    <property type="entry name" value="PH_12"/>
    <property type="match status" value="1"/>
</dbReference>
<dbReference type="CDD" id="cd00275">
    <property type="entry name" value="C2_PLC_like"/>
    <property type="match status" value="1"/>
</dbReference>
<reference evidence="15" key="1">
    <citation type="journal article" date="2021" name="Cell">
        <title>Tracing the genetic footprints of vertebrate landing in non-teleost ray-finned fishes.</title>
        <authorList>
            <person name="Bi X."/>
            <person name="Wang K."/>
            <person name="Yang L."/>
            <person name="Pan H."/>
            <person name="Jiang H."/>
            <person name="Wei Q."/>
            <person name="Fang M."/>
            <person name="Yu H."/>
            <person name="Zhu C."/>
            <person name="Cai Y."/>
            <person name="He Y."/>
            <person name="Gan X."/>
            <person name="Zeng H."/>
            <person name="Yu D."/>
            <person name="Zhu Y."/>
            <person name="Jiang H."/>
            <person name="Qiu Q."/>
            <person name="Yang H."/>
            <person name="Zhang Y.E."/>
            <person name="Wang W."/>
            <person name="Zhu M."/>
            <person name="He S."/>
            <person name="Zhang G."/>
        </authorList>
    </citation>
    <scope>NUCLEOTIDE SEQUENCE</scope>
    <source>
        <strain evidence="15">Pddl_001</strain>
    </source>
</reference>
<keyword evidence="6 9" id="KW-0443">Lipid metabolism</keyword>
<keyword evidence="3" id="KW-0479">Metal-binding</keyword>
<evidence type="ECO:0000256" key="7">
    <source>
        <dbReference type="ARBA" id="ARBA00023224"/>
    </source>
</evidence>
<evidence type="ECO:0000313" key="16">
    <source>
        <dbReference type="Proteomes" id="UP001166093"/>
    </source>
</evidence>
<evidence type="ECO:0000256" key="9">
    <source>
        <dbReference type="RuleBase" id="RU361133"/>
    </source>
</evidence>
<evidence type="ECO:0000256" key="2">
    <source>
        <dbReference type="ARBA" id="ARBA00012368"/>
    </source>
</evidence>
<dbReference type="PROSITE" id="PS50004">
    <property type="entry name" value="C2"/>
    <property type="match status" value="1"/>
</dbReference>
<comment type="caution">
    <text evidence="15">The sequence shown here is derived from an EMBL/GenBank/DDBJ whole genome shotgun (WGS) entry which is preliminary data.</text>
</comment>
<dbReference type="Gene3D" id="3.20.20.190">
    <property type="entry name" value="Phosphatidylinositol (PI) phosphodiesterase"/>
    <property type="match status" value="1"/>
</dbReference>
<dbReference type="SMART" id="SM00233">
    <property type="entry name" value="PH"/>
    <property type="match status" value="1"/>
</dbReference>
<dbReference type="CDD" id="cd08593">
    <property type="entry name" value="PI-PLCc_delta"/>
    <property type="match status" value="1"/>
</dbReference>
<dbReference type="InterPro" id="IPR000909">
    <property type="entry name" value="PLipase_C_PInositol-sp_X_dom"/>
</dbReference>
<evidence type="ECO:0000256" key="6">
    <source>
        <dbReference type="ARBA" id="ARBA00023098"/>
    </source>
</evidence>
<feature type="domain" description="EF-hand" evidence="14">
    <location>
        <begin position="135"/>
        <end position="170"/>
    </location>
</feature>
<dbReference type="InterPro" id="IPR001711">
    <property type="entry name" value="PLipase_C_Pinositol-sp_Y"/>
</dbReference>
<dbReference type="SMART" id="SM00149">
    <property type="entry name" value="PLCYc"/>
    <property type="match status" value="1"/>
</dbReference>
<dbReference type="Pfam" id="PF00388">
    <property type="entry name" value="PI-PLC-X"/>
    <property type="match status" value="1"/>
</dbReference>
<dbReference type="SUPFAM" id="SSF49562">
    <property type="entry name" value="C2 domain (Calcium/lipid-binding domain, CaLB)"/>
    <property type="match status" value="1"/>
</dbReference>
<evidence type="ECO:0000256" key="1">
    <source>
        <dbReference type="ARBA" id="ARBA00001913"/>
    </source>
</evidence>
<dbReference type="PRINTS" id="PR00390">
    <property type="entry name" value="PHPHLIPASEC"/>
</dbReference>
<protein>
    <recommendedName>
        <fullName evidence="2 9">Phosphoinositide phospholipase C</fullName>
        <ecNumber evidence="2 9">3.1.4.11</ecNumber>
    </recommendedName>
</protein>
<feature type="domain" description="PH" evidence="11">
    <location>
        <begin position="15"/>
        <end position="125"/>
    </location>
</feature>
<dbReference type="InterPro" id="IPR001849">
    <property type="entry name" value="PH_domain"/>
</dbReference>
<dbReference type="InterPro" id="IPR028391">
    <property type="entry name" value="PLC-delta1_cat"/>
</dbReference>
<dbReference type="InterPro" id="IPR000008">
    <property type="entry name" value="C2_dom"/>
</dbReference>
<dbReference type="EMBL" id="JAAWVQ010172907">
    <property type="protein sequence ID" value="MBN3288164.1"/>
    <property type="molecule type" value="Genomic_DNA"/>
</dbReference>
<keyword evidence="5 9" id="KW-0442">Lipid degradation</keyword>
<evidence type="ECO:0000259" key="14">
    <source>
        <dbReference type="PROSITE" id="PS50222"/>
    </source>
</evidence>
<dbReference type="Pfam" id="PF09279">
    <property type="entry name" value="EF-hand_like"/>
    <property type="match status" value="1"/>
</dbReference>
<evidence type="ECO:0000259" key="13">
    <source>
        <dbReference type="PROSITE" id="PS50008"/>
    </source>
</evidence>
<name>A0ABS2YNW3_POLSP</name>
<evidence type="ECO:0000256" key="5">
    <source>
        <dbReference type="ARBA" id="ARBA00022963"/>
    </source>
</evidence>
<dbReference type="SMART" id="SM00239">
    <property type="entry name" value="C2"/>
    <property type="match status" value="1"/>
</dbReference>
<dbReference type="Proteomes" id="UP001166093">
    <property type="component" value="Unassembled WGS sequence"/>
</dbReference>
<evidence type="ECO:0000256" key="8">
    <source>
        <dbReference type="ARBA" id="ARBA00023674"/>
    </source>
</evidence>
<feature type="non-terminal residue" evidence="15">
    <location>
        <position position="721"/>
    </location>
</feature>
<dbReference type="Pfam" id="PF00168">
    <property type="entry name" value="C2"/>
    <property type="match status" value="1"/>
</dbReference>
<dbReference type="SUPFAM" id="SSF51695">
    <property type="entry name" value="PLC-like phosphodiesterases"/>
    <property type="match status" value="1"/>
</dbReference>
<keyword evidence="4" id="KW-0106">Calcium</keyword>
<dbReference type="InterPro" id="IPR001192">
    <property type="entry name" value="PI-PLC_fam"/>
</dbReference>
<dbReference type="Gene3D" id="1.10.238.10">
    <property type="entry name" value="EF-hand"/>
    <property type="match status" value="2"/>
</dbReference>
<dbReference type="PROSITE" id="PS50008">
    <property type="entry name" value="PIPLC_Y_DOMAIN"/>
    <property type="match status" value="1"/>
</dbReference>
<dbReference type="InterPro" id="IPR035892">
    <property type="entry name" value="C2_domain_sf"/>
</dbReference>
<proteinExistence type="predicted"/>